<feature type="modified residue" description="4-aspartylphosphate" evidence="1">
    <location>
        <position position="52"/>
    </location>
</feature>
<proteinExistence type="predicted"/>
<dbReference type="CDD" id="cd00077">
    <property type="entry name" value="HDc"/>
    <property type="match status" value="1"/>
</dbReference>
<dbReference type="GO" id="GO:0000160">
    <property type="term" value="P:phosphorelay signal transduction system"/>
    <property type="evidence" value="ECO:0007669"/>
    <property type="project" value="InterPro"/>
</dbReference>
<dbReference type="SMART" id="SM00267">
    <property type="entry name" value="GGDEF"/>
    <property type="match status" value="1"/>
</dbReference>
<dbReference type="Gene3D" id="3.30.70.270">
    <property type="match status" value="1"/>
</dbReference>
<feature type="domain" description="Response regulatory" evidence="4">
    <location>
        <begin position="4"/>
        <end position="119"/>
    </location>
</feature>
<dbReference type="AlphaFoldDB" id="A0A2S8GNZ9"/>
<dbReference type="PROSITE" id="PS51371">
    <property type="entry name" value="CBS"/>
    <property type="match status" value="2"/>
</dbReference>
<dbReference type="Gene3D" id="3.10.580.10">
    <property type="entry name" value="CBS-domain"/>
    <property type="match status" value="1"/>
</dbReference>
<sequence>MRNRLLVVENNQATRDQLRDALSLNHEVMTLADGTDLSQAIEQFRPELVLLDFHLPNEQAIEICYAIRRKFADHQIQLLILSQGMKESQRLHAFAVGADDIIDKSISQLELHAKIDVLMRLRNAMVRATAAEHKLEGYTRELERIVEKRSLAVQATQDIAVFALAKLADSRDTETGEHLVRMRAYSQMIAEQLRSGSPYQHEIDDQFLSDLYRSSPLHDIGKVGISDKILLKPGRLTPEEHDAMKEHVRIGADTLEEAASSGQGGSFFNMASQIARYHHERWDGNGYLEGLCGKDIPLAARIVSVADVFDALTSKRVYKDAYPLDRARDLIVEGRGTQFDPVIVDAFLNCFDNISAFAKGYSRSTGFKSATQPCKCDYPWTAHKANPEMMSNSSLLVVDNGSTELKLIANWMTGAGMKARTCASYVEATRLIREECPRVVITKWGEDDPDSELFYRWIREEHLPQYVYTLAVVEPTDVRESSTKAYRLGVDDVILQSISREELMARLNSAARVIELENHLRKIERHDPLTGLATLRYLNDQLKREWSRTKTYRLPICCMVVDVDEFKEINEKYGMEVGDKVLQNLSHTIAIHERPIDFLCRLDCDRLLLVLPESEEVDASRVAQNIAQDVKQSFVDVDNQQVRFAVSIGVAQRSQQTPNLESLISNARSALKVAKSSGKSRVVCFSDCHESVSTMIELDQVRDHLEQKSAAEIMTTPIFSIHETETVVNAVKLLLKRGVHSAPVVDEQERLVGVIAEKDLMQALRHANAWGQPVSEVMRRDVIHFEETEPAIHVYEFLSQAAIRRVIVVRNNQPTGVISRSNCLRCIPLLEGRRSSDQSDSLDHAKEYGPADSLMIGQLRDLIQEIDQAVGNNSMPQMKA</sequence>
<dbReference type="Pfam" id="PF00990">
    <property type="entry name" value="GGDEF"/>
    <property type="match status" value="1"/>
</dbReference>
<feature type="domain" description="CBS" evidence="6">
    <location>
        <begin position="714"/>
        <end position="774"/>
    </location>
</feature>
<dbReference type="SMART" id="SM00116">
    <property type="entry name" value="CBS"/>
    <property type="match status" value="2"/>
</dbReference>
<dbReference type="SMART" id="SM00448">
    <property type="entry name" value="REC"/>
    <property type="match status" value="1"/>
</dbReference>
<dbReference type="CDD" id="cd02205">
    <property type="entry name" value="CBS_pair_SF"/>
    <property type="match status" value="1"/>
</dbReference>
<dbReference type="InterPro" id="IPR003607">
    <property type="entry name" value="HD/PDEase_dom"/>
</dbReference>
<evidence type="ECO:0000259" key="7">
    <source>
        <dbReference type="PROSITE" id="PS51832"/>
    </source>
</evidence>
<feature type="domain" description="HD-GYP" evidence="7">
    <location>
        <begin position="153"/>
        <end position="363"/>
    </location>
</feature>
<dbReference type="InterPro" id="IPR037522">
    <property type="entry name" value="HD_GYP_dom"/>
</dbReference>
<evidence type="ECO:0000256" key="1">
    <source>
        <dbReference type="PROSITE-ProRule" id="PRU00169"/>
    </source>
</evidence>
<evidence type="ECO:0000259" key="5">
    <source>
        <dbReference type="PROSITE" id="PS50887"/>
    </source>
</evidence>
<name>A0A2S8GNZ9_9BACT</name>
<dbReference type="NCBIfam" id="TIGR00254">
    <property type="entry name" value="GGDEF"/>
    <property type="match status" value="1"/>
</dbReference>
<accession>A0A2S8GNZ9</accession>
<dbReference type="InterPro" id="IPR000644">
    <property type="entry name" value="CBS_dom"/>
</dbReference>
<dbReference type="OrthoDB" id="9804747at2"/>
<evidence type="ECO:0008006" key="10">
    <source>
        <dbReference type="Google" id="ProtNLM"/>
    </source>
</evidence>
<dbReference type="InterPro" id="IPR011006">
    <property type="entry name" value="CheY-like_superfamily"/>
</dbReference>
<dbReference type="InterPro" id="IPR043128">
    <property type="entry name" value="Rev_trsase/Diguanyl_cyclase"/>
</dbReference>
<dbReference type="SUPFAM" id="SSF109604">
    <property type="entry name" value="HD-domain/PDEase-like"/>
    <property type="match status" value="1"/>
</dbReference>
<comment type="caution">
    <text evidence="1">Lacks conserved residue(s) required for the propagation of feature annotation.</text>
</comment>
<feature type="domain" description="CBS" evidence="6">
    <location>
        <begin position="778"/>
        <end position="835"/>
    </location>
</feature>
<keyword evidence="1" id="KW-0597">Phosphoprotein</keyword>
<dbReference type="PANTHER" id="PTHR45228">
    <property type="entry name" value="CYCLIC DI-GMP PHOSPHODIESTERASE TM_0186-RELATED"/>
    <property type="match status" value="1"/>
</dbReference>
<evidence type="ECO:0000256" key="3">
    <source>
        <dbReference type="SAM" id="Coils"/>
    </source>
</evidence>
<dbReference type="PROSITE" id="PS51832">
    <property type="entry name" value="HD_GYP"/>
    <property type="match status" value="1"/>
</dbReference>
<dbReference type="SUPFAM" id="SSF55073">
    <property type="entry name" value="Nucleotide cyclase"/>
    <property type="match status" value="1"/>
</dbReference>
<dbReference type="PROSITE" id="PS50110">
    <property type="entry name" value="RESPONSE_REGULATORY"/>
    <property type="match status" value="2"/>
</dbReference>
<keyword evidence="2" id="KW-0129">CBS domain</keyword>
<evidence type="ECO:0000313" key="9">
    <source>
        <dbReference type="Proteomes" id="UP000237819"/>
    </source>
</evidence>
<feature type="domain" description="GGDEF" evidence="5">
    <location>
        <begin position="554"/>
        <end position="687"/>
    </location>
</feature>
<feature type="domain" description="Response regulatory" evidence="4">
    <location>
        <begin position="394"/>
        <end position="511"/>
    </location>
</feature>
<dbReference type="Pfam" id="PF13487">
    <property type="entry name" value="HD_5"/>
    <property type="match status" value="1"/>
</dbReference>
<dbReference type="CDD" id="cd01949">
    <property type="entry name" value="GGDEF"/>
    <property type="match status" value="1"/>
</dbReference>
<evidence type="ECO:0000259" key="4">
    <source>
        <dbReference type="PROSITE" id="PS50110"/>
    </source>
</evidence>
<reference evidence="8 9" key="1">
    <citation type="submission" date="2018-02" db="EMBL/GenBank/DDBJ databases">
        <title>Comparative genomes isolates from brazilian mangrove.</title>
        <authorList>
            <person name="Araujo J.E."/>
            <person name="Taketani R.G."/>
            <person name="Silva M.C.P."/>
            <person name="Loureco M.V."/>
            <person name="Andreote F.D."/>
        </authorList>
    </citation>
    <scope>NUCLEOTIDE SEQUENCE [LARGE SCALE GENOMIC DNA]</scope>
    <source>
        <strain evidence="8 9">Nap-Phe MGV</strain>
    </source>
</reference>
<organism evidence="8 9">
    <name type="scientific">Blastopirellula marina</name>
    <dbReference type="NCBI Taxonomy" id="124"/>
    <lineage>
        <taxon>Bacteria</taxon>
        <taxon>Pseudomonadati</taxon>
        <taxon>Planctomycetota</taxon>
        <taxon>Planctomycetia</taxon>
        <taxon>Pirellulales</taxon>
        <taxon>Pirellulaceae</taxon>
        <taxon>Blastopirellula</taxon>
    </lineage>
</organism>
<gene>
    <name evidence="8" type="ORF">C5Y93_09160</name>
</gene>
<evidence type="ECO:0000256" key="2">
    <source>
        <dbReference type="PROSITE-ProRule" id="PRU00703"/>
    </source>
</evidence>
<dbReference type="RefSeq" id="WP_105335119.1">
    <property type="nucleotide sequence ID" value="NZ_PUHZ01000010.1"/>
</dbReference>
<dbReference type="PANTHER" id="PTHR45228:SF1">
    <property type="entry name" value="CYCLIC DI-GMP PHOSPHODIESTERASE TM_0186"/>
    <property type="match status" value="1"/>
</dbReference>
<dbReference type="SUPFAM" id="SSF54631">
    <property type="entry name" value="CBS-domain pair"/>
    <property type="match status" value="1"/>
</dbReference>
<dbReference type="Pfam" id="PF00571">
    <property type="entry name" value="CBS"/>
    <property type="match status" value="2"/>
</dbReference>
<dbReference type="InterPro" id="IPR052020">
    <property type="entry name" value="Cyclic_di-GMP/3'3'-cGAMP_PDE"/>
</dbReference>
<dbReference type="Pfam" id="PF00072">
    <property type="entry name" value="Response_reg"/>
    <property type="match status" value="1"/>
</dbReference>
<evidence type="ECO:0000259" key="6">
    <source>
        <dbReference type="PROSITE" id="PS51371"/>
    </source>
</evidence>
<protein>
    <recommendedName>
        <fullName evidence="10">Diguanylate cyclase</fullName>
    </recommendedName>
</protein>
<dbReference type="Proteomes" id="UP000237819">
    <property type="component" value="Unassembled WGS sequence"/>
</dbReference>
<dbReference type="InterPro" id="IPR001789">
    <property type="entry name" value="Sig_transdc_resp-reg_receiver"/>
</dbReference>
<feature type="coiled-coil region" evidence="3">
    <location>
        <begin position="121"/>
        <end position="148"/>
    </location>
</feature>
<dbReference type="SUPFAM" id="SSF52172">
    <property type="entry name" value="CheY-like"/>
    <property type="match status" value="2"/>
</dbReference>
<dbReference type="SMART" id="SM00471">
    <property type="entry name" value="HDc"/>
    <property type="match status" value="1"/>
</dbReference>
<dbReference type="InterPro" id="IPR000160">
    <property type="entry name" value="GGDEF_dom"/>
</dbReference>
<dbReference type="InterPro" id="IPR029787">
    <property type="entry name" value="Nucleotide_cyclase"/>
</dbReference>
<dbReference type="EMBL" id="PUHZ01000010">
    <property type="protein sequence ID" value="PQO46148.1"/>
    <property type="molecule type" value="Genomic_DNA"/>
</dbReference>
<dbReference type="CDD" id="cd00156">
    <property type="entry name" value="REC"/>
    <property type="match status" value="1"/>
</dbReference>
<dbReference type="InterPro" id="IPR046342">
    <property type="entry name" value="CBS_dom_sf"/>
</dbReference>
<dbReference type="PROSITE" id="PS50887">
    <property type="entry name" value="GGDEF"/>
    <property type="match status" value="1"/>
</dbReference>
<comment type="caution">
    <text evidence="8">The sequence shown here is derived from an EMBL/GenBank/DDBJ whole genome shotgun (WGS) entry which is preliminary data.</text>
</comment>
<dbReference type="Gene3D" id="1.10.3210.10">
    <property type="entry name" value="Hypothetical protein af1432"/>
    <property type="match status" value="1"/>
</dbReference>
<dbReference type="Gene3D" id="3.40.50.2300">
    <property type="match status" value="2"/>
</dbReference>
<evidence type="ECO:0000313" key="8">
    <source>
        <dbReference type="EMBL" id="PQO46148.1"/>
    </source>
</evidence>
<keyword evidence="3" id="KW-0175">Coiled coil</keyword>